<comment type="subcellular location">
    <subcellularLocation>
        <location evidence="1">Secreted</location>
    </subcellularLocation>
</comment>
<dbReference type="AlphaFoldDB" id="A0A154P3L1"/>
<dbReference type="GO" id="GO:0005576">
    <property type="term" value="C:extracellular region"/>
    <property type="evidence" value="ECO:0007669"/>
    <property type="project" value="UniProtKB-SubCell"/>
</dbReference>
<dbReference type="InterPro" id="IPR033916">
    <property type="entry name" value="ML_Npc2-like"/>
</dbReference>
<dbReference type="SMART" id="SM00737">
    <property type="entry name" value="ML"/>
    <property type="match status" value="1"/>
</dbReference>
<protein>
    <submittedName>
        <fullName evidence="6">Ecdysteroid-regulated 16 kDa protein</fullName>
    </submittedName>
</protein>
<name>A0A154P3L1_DUFNO</name>
<keyword evidence="4" id="KW-0732">Signal</keyword>
<evidence type="ECO:0000313" key="7">
    <source>
        <dbReference type="Proteomes" id="UP000076502"/>
    </source>
</evidence>
<dbReference type="Gene3D" id="2.60.40.770">
    <property type="match status" value="1"/>
</dbReference>
<evidence type="ECO:0000256" key="3">
    <source>
        <dbReference type="ARBA" id="ARBA00022525"/>
    </source>
</evidence>
<dbReference type="OrthoDB" id="6332846at2759"/>
<dbReference type="Pfam" id="PF02221">
    <property type="entry name" value="E1_DerP2_DerF2"/>
    <property type="match status" value="1"/>
</dbReference>
<dbReference type="STRING" id="178035.A0A154P3L1"/>
<comment type="similarity">
    <text evidence="2">Belongs to the NPC2 family.</text>
</comment>
<feature type="domain" description="MD-2-related lipid-recognition" evidence="5">
    <location>
        <begin position="120"/>
        <end position="253"/>
    </location>
</feature>
<evidence type="ECO:0000256" key="2">
    <source>
        <dbReference type="ARBA" id="ARBA00006370"/>
    </source>
</evidence>
<keyword evidence="3" id="KW-0964">Secreted</keyword>
<proteinExistence type="inferred from homology"/>
<evidence type="ECO:0000256" key="4">
    <source>
        <dbReference type="ARBA" id="ARBA00022729"/>
    </source>
</evidence>
<gene>
    <name evidence="6" type="ORF">WN55_10372</name>
</gene>
<evidence type="ECO:0000313" key="6">
    <source>
        <dbReference type="EMBL" id="KZC06461.1"/>
    </source>
</evidence>
<dbReference type="FunFam" id="2.60.40.770:FF:000001">
    <property type="entry name" value="NPC intracellular cholesterol transporter 2"/>
    <property type="match status" value="1"/>
</dbReference>
<dbReference type="InterPro" id="IPR003172">
    <property type="entry name" value="ML_dom"/>
</dbReference>
<dbReference type="Proteomes" id="UP000076502">
    <property type="component" value="Unassembled WGS sequence"/>
</dbReference>
<evidence type="ECO:0000259" key="5">
    <source>
        <dbReference type="SMART" id="SM00737"/>
    </source>
</evidence>
<dbReference type="CDD" id="cd00916">
    <property type="entry name" value="Npc2_like"/>
    <property type="match status" value="1"/>
</dbReference>
<organism evidence="6 7">
    <name type="scientific">Dufourea novaeangliae</name>
    <name type="common">Sweat bee</name>
    <dbReference type="NCBI Taxonomy" id="178035"/>
    <lineage>
        <taxon>Eukaryota</taxon>
        <taxon>Metazoa</taxon>
        <taxon>Ecdysozoa</taxon>
        <taxon>Arthropoda</taxon>
        <taxon>Hexapoda</taxon>
        <taxon>Insecta</taxon>
        <taxon>Pterygota</taxon>
        <taxon>Neoptera</taxon>
        <taxon>Endopterygota</taxon>
        <taxon>Hymenoptera</taxon>
        <taxon>Apocrita</taxon>
        <taxon>Aculeata</taxon>
        <taxon>Apoidea</taxon>
        <taxon>Anthophila</taxon>
        <taxon>Halictidae</taxon>
        <taxon>Rophitinae</taxon>
        <taxon>Dufourea</taxon>
    </lineage>
</organism>
<dbReference type="GO" id="GO:0032367">
    <property type="term" value="P:intracellular cholesterol transport"/>
    <property type="evidence" value="ECO:0007669"/>
    <property type="project" value="InterPro"/>
</dbReference>
<keyword evidence="7" id="KW-1185">Reference proteome</keyword>
<accession>A0A154P3L1</accession>
<dbReference type="SUPFAM" id="SSF81296">
    <property type="entry name" value="E set domains"/>
    <property type="match status" value="1"/>
</dbReference>
<sequence>MGELNFNGPLRSNAESKMHANEEASGECDYLSTSTAIRQRRPAYYYGEWIIAVRQSRVQEEFYVFCFSVAFDVHAYLYTEAWCCYVITLKEEEEEVAPGSVESRKSTAELLLAEKYRTRTDYQREDSLREKFADSNQVQITGCDTPPCKLKRRSKASVEQKFTPDQDVQTLTNSVHAAVLSVPLPFIGVDGTSACENIFNVDGTPAGCSLQKGVEYIYKREFPILQIYPTISMVIHYALVDGSHTVACFEVPAKITN</sequence>
<reference evidence="6 7" key="1">
    <citation type="submission" date="2015-07" db="EMBL/GenBank/DDBJ databases">
        <title>The genome of Dufourea novaeangliae.</title>
        <authorList>
            <person name="Pan H."/>
            <person name="Kapheim K."/>
        </authorList>
    </citation>
    <scope>NUCLEOTIDE SEQUENCE [LARGE SCALE GENOMIC DNA]</scope>
    <source>
        <strain evidence="6">0120121106</strain>
        <tissue evidence="6">Whole body</tissue>
    </source>
</reference>
<dbReference type="InterPro" id="IPR014756">
    <property type="entry name" value="Ig_E-set"/>
</dbReference>
<dbReference type="EMBL" id="KQ434809">
    <property type="protein sequence ID" value="KZC06461.1"/>
    <property type="molecule type" value="Genomic_DNA"/>
</dbReference>
<evidence type="ECO:0000256" key="1">
    <source>
        <dbReference type="ARBA" id="ARBA00004613"/>
    </source>
</evidence>